<dbReference type="InterPro" id="IPR029045">
    <property type="entry name" value="ClpP/crotonase-like_dom_sf"/>
</dbReference>
<dbReference type="PANTHER" id="PTHR11941">
    <property type="entry name" value="ENOYL-COA HYDRATASE-RELATED"/>
    <property type="match status" value="1"/>
</dbReference>
<dbReference type="Proteomes" id="UP000670475">
    <property type="component" value="Unassembled WGS sequence"/>
</dbReference>
<dbReference type="Pfam" id="PF00378">
    <property type="entry name" value="ECH_1"/>
    <property type="match status" value="1"/>
</dbReference>
<proteinExistence type="predicted"/>
<dbReference type="InterPro" id="IPR001753">
    <property type="entry name" value="Enoyl-CoA_hydra/iso"/>
</dbReference>
<dbReference type="RefSeq" id="WP_209340476.1">
    <property type="nucleotide sequence ID" value="NZ_JAGIQL010000050.1"/>
</dbReference>
<name>A0A940MFL3_9ACTN</name>
<evidence type="ECO:0000313" key="2">
    <source>
        <dbReference type="Proteomes" id="UP000670475"/>
    </source>
</evidence>
<dbReference type="CDD" id="cd06558">
    <property type="entry name" value="crotonase-like"/>
    <property type="match status" value="1"/>
</dbReference>
<reference evidence="1" key="1">
    <citation type="submission" date="2021-03" db="EMBL/GenBank/DDBJ databases">
        <title>Whole genome sequence of Streptomyces bomunensis MMS17-BM035.</title>
        <authorList>
            <person name="Lee J.H."/>
        </authorList>
    </citation>
    <scope>NUCLEOTIDE SEQUENCE</scope>
    <source>
        <strain evidence="1">MMS17-BM035</strain>
    </source>
</reference>
<dbReference type="AlphaFoldDB" id="A0A940MFL3"/>
<dbReference type="SUPFAM" id="SSF52096">
    <property type="entry name" value="ClpP/crotonase"/>
    <property type="match status" value="1"/>
</dbReference>
<accession>A0A940MFL3</accession>
<sequence>MSGGVLAGRPAAIEVVREGPVATVRVGTGRRANALGSRDWRALADLFRVQLAADAELRAVVLAGHGRGAFCAGSDMREWVDAGQREVDACFAAMEAALTAVEELPVPVVAAVRGAALGAGCQLACACDLRLVADTAVLGMPVARWGILTPPAFAARLARLTGPGLARDLLYTGRLLDAAEAERHGLAGRRVPAAELDALTATVVDAIARQPPTAVRAAKRAVDALDAPARERLARLDQNPTADPEAMRRGLRAFLHHPGDTG</sequence>
<gene>
    <name evidence="1" type="ORF">JFN87_14635</name>
</gene>
<comment type="caution">
    <text evidence="1">The sequence shown here is derived from an EMBL/GenBank/DDBJ whole genome shotgun (WGS) entry which is preliminary data.</text>
</comment>
<dbReference type="GO" id="GO:0003824">
    <property type="term" value="F:catalytic activity"/>
    <property type="evidence" value="ECO:0007669"/>
    <property type="project" value="UniProtKB-ARBA"/>
</dbReference>
<dbReference type="EMBL" id="JAGIQL010000050">
    <property type="protein sequence ID" value="MBP0458727.1"/>
    <property type="molecule type" value="Genomic_DNA"/>
</dbReference>
<dbReference type="PANTHER" id="PTHR11941:SF54">
    <property type="entry name" value="ENOYL-COA HYDRATASE, MITOCHONDRIAL"/>
    <property type="match status" value="1"/>
</dbReference>
<dbReference type="Gene3D" id="3.90.226.10">
    <property type="entry name" value="2-enoyl-CoA Hydratase, Chain A, domain 1"/>
    <property type="match status" value="1"/>
</dbReference>
<evidence type="ECO:0000313" key="1">
    <source>
        <dbReference type="EMBL" id="MBP0458727.1"/>
    </source>
</evidence>
<organism evidence="1 2">
    <name type="scientific">Streptomyces montanisoli</name>
    <dbReference type="NCBI Taxonomy" id="2798581"/>
    <lineage>
        <taxon>Bacteria</taxon>
        <taxon>Bacillati</taxon>
        <taxon>Actinomycetota</taxon>
        <taxon>Actinomycetes</taxon>
        <taxon>Kitasatosporales</taxon>
        <taxon>Streptomycetaceae</taxon>
        <taxon>Streptomyces</taxon>
    </lineage>
</organism>
<keyword evidence="2" id="KW-1185">Reference proteome</keyword>
<dbReference type="GO" id="GO:0006635">
    <property type="term" value="P:fatty acid beta-oxidation"/>
    <property type="evidence" value="ECO:0007669"/>
    <property type="project" value="TreeGrafter"/>
</dbReference>
<protein>
    <submittedName>
        <fullName evidence="1">Enoyl-CoA hydratase/isomerase family protein</fullName>
    </submittedName>
</protein>